<proteinExistence type="predicted"/>
<dbReference type="EMBL" id="FPCH01000002">
    <property type="protein sequence ID" value="SFV32808.1"/>
    <property type="molecule type" value="Genomic_DNA"/>
</dbReference>
<name>A0A1I7NDP3_9HYPH</name>
<evidence type="ECO:0000313" key="1">
    <source>
        <dbReference type="EMBL" id="SFV32808.1"/>
    </source>
</evidence>
<reference evidence="2" key="1">
    <citation type="submission" date="2016-10" db="EMBL/GenBank/DDBJ databases">
        <authorList>
            <person name="Varghese N."/>
            <person name="Submissions S."/>
        </authorList>
    </citation>
    <scope>NUCLEOTIDE SEQUENCE [LARGE SCALE GENOMIC DNA]</scope>
    <source>
        <strain evidence="2">DSM 1565</strain>
    </source>
</reference>
<protein>
    <submittedName>
        <fullName evidence="1">Uncharacterized protein</fullName>
    </submittedName>
</protein>
<sequence>MPHCPATSIIWGLLLAKINWRTEISACGTFTGTVVQVLQILPTMALARLAALRLCLPQLT</sequence>
<accession>A0A1I7NDP3</accession>
<dbReference type="AlphaFoldDB" id="A0A1I7NDP3"/>
<dbReference type="Proteomes" id="UP000199423">
    <property type="component" value="Unassembled WGS sequence"/>
</dbReference>
<evidence type="ECO:0000313" key="2">
    <source>
        <dbReference type="Proteomes" id="UP000199423"/>
    </source>
</evidence>
<gene>
    <name evidence="1" type="ORF">SAMN04488557_1732</name>
</gene>
<organism evidence="1 2">
    <name type="scientific">Hyphomicrobium facile</name>
    <dbReference type="NCBI Taxonomy" id="51670"/>
    <lineage>
        <taxon>Bacteria</taxon>
        <taxon>Pseudomonadati</taxon>
        <taxon>Pseudomonadota</taxon>
        <taxon>Alphaproteobacteria</taxon>
        <taxon>Hyphomicrobiales</taxon>
        <taxon>Hyphomicrobiaceae</taxon>
        <taxon>Hyphomicrobium</taxon>
    </lineage>
</organism>
<keyword evidence="2" id="KW-1185">Reference proteome</keyword>